<sequence>MEEQIQHDRRAIEMYRSKVSDQCLTISKSGIQKDNIKSIQFVDELPVNELKLICLPDIRFDRVPTKLTKLHFIACEQANFTGLEQMSQLTFLRIFSNMSLLKHVNFISTLVNLTILDLSSNRIKDLSPLENLIELQEINLSFNTIEDISPLRKLVKTELLDLQSNNIVDINPLKYLKELKELNLQNNLLFTIKPIWFLEKLTVCDVTQNMILDQSLPKIHYSEENEFIIDTHFEKVRQEEPSQQQQTKQYSLTFQYLFIDLLEEEEYSQLKPTKQQQLFSNKIKTVYEQQEQLQQEQNLIKTAKLHITQKQAQALQILSIAEQSHEHWTHNIVRLFQNNIMNDVFE</sequence>
<keyword evidence="4" id="KW-1185">Reference proteome</keyword>
<reference evidence="3 4" key="1">
    <citation type="submission" date="2024-07" db="EMBL/GenBank/DDBJ databases">
        <authorList>
            <person name="Akdeniz Z."/>
        </authorList>
    </citation>
    <scope>NUCLEOTIDE SEQUENCE [LARGE SCALE GENOMIC DNA]</scope>
</reference>
<keyword evidence="2" id="KW-0677">Repeat</keyword>
<evidence type="ECO:0000313" key="3">
    <source>
        <dbReference type="EMBL" id="CAL5970203.1"/>
    </source>
</evidence>
<comment type="caution">
    <text evidence="3">The sequence shown here is derived from an EMBL/GenBank/DDBJ whole genome shotgun (WGS) entry which is preliminary data.</text>
</comment>
<dbReference type="SMART" id="SM00369">
    <property type="entry name" value="LRR_TYP"/>
    <property type="match status" value="3"/>
</dbReference>
<protein>
    <submittedName>
        <fullName evidence="3">Leucine-rich_repeat domain-containing protein</fullName>
    </submittedName>
</protein>
<proteinExistence type="predicted"/>
<name>A0ABP1GEC1_9EUKA</name>
<dbReference type="InterPro" id="IPR003591">
    <property type="entry name" value="Leu-rich_rpt_typical-subtyp"/>
</dbReference>
<dbReference type="Proteomes" id="UP001642409">
    <property type="component" value="Unassembled WGS sequence"/>
</dbReference>
<dbReference type="SMART" id="SM00365">
    <property type="entry name" value="LRR_SD22"/>
    <property type="match status" value="3"/>
</dbReference>
<dbReference type="SUPFAM" id="SSF52058">
    <property type="entry name" value="L domain-like"/>
    <property type="match status" value="1"/>
</dbReference>
<dbReference type="PROSITE" id="PS51450">
    <property type="entry name" value="LRR"/>
    <property type="match status" value="4"/>
</dbReference>
<evidence type="ECO:0000313" key="4">
    <source>
        <dbReference type="Proteomes" id="UP001642409"/>
    </source>
</evidence>
<evidence type="ECO:0000256" key="1">
    <source>
        <dbReference type="ARBA" id="ARBA00022614"/>
    </source>
</evidence>
<evidence type="ECO:0000256" key="2">
    <source>
        <dbReference type="ARBA" id="ARBA00022737"/>
    </source>
</evidence>
<keyword evidence="1" id="KW-0433">Leucine-rich repeat</keyword>
<dbReference type="InterPro" id="IPR050836">
    <property type="entry name" value="SDS22/Internalin_LRR"/>
</dbReference>
<dbReference type="Gene3D" id="3.80.10.10">
    <property type="entry name" value="Ribonuclease Inhibitor"/>
    <property type="match status" value="1"/>
</dbReference>
<gene>
    <name evidence="3" type="ORF">HINF_LOCUS143</name>
</gene>
<dbReference type="PANTHER" id="PTHR46652:SF3">
    <property type="entry name" value="LEUCINE-RICH REPEAT-CONTAINING PROTEIN 9"/>
    <property type="match status" value="1"/>
</dbReference>
<accession>A0ABP1GEC1</accession>
<dbReference type="EMBL" id="CAXDID020000001">
    <property type="protein sequence ID" value="CAL5970203.1"/>
    <property type="molecule type" value="Genomic_DNA"/>
</dbReference>
<dbReference type="InterPro" id="IPR032675">
    <property type="entry name" value="LRR_dom_sf"/>
</dbReference>
<organism evidence="3 4">
    <name type="scientific">Hexamita inflata</name>
    <dbReference type="NCBI Taxonomy" id="28002"/>
    <lineage>
        <taxon>Eukaryota</taxon>
        <taxon>Metamonada</taxon>
        <taxon>Diplomonadida</taxon>
        <taxon>Hexamitidae</taxon>
        <taxon>Hexamitinae</taxon>
        <taxon>Hexamita</taxon>
    </lineage>
</organism>
<dbReference type="InterPro" id="IPR001611">
    <property type="entry name" value="Leu-rich_rpt"/>
</dbReference>
<dbReference type="InterPro" id="IPR025875">
    <property type="entry name" value="Leu-rich_rpt_4"/>
</dbReference>
<dbReference type="Pfam" id="PF12799">
    <property type="entry name" value="LRR_4"/>
    <property type="match status" value="1"/>
</dbReference>
<dbReference type="PANTHER" id="PTHR46652">
    <property type="entry name" value="LEUCINE-RICH REPEAT AND IQ DOMAIN-CONTAINING PROTEIN 1-RELATED"/>
    <property type="match status" value="1"/>
</dbReference>